<dbReference type="Gene3D" id="1.20.1050.130">
    <property type="match status" value="1"/>
</dbReference>
<dbReference type="OrthoDB" id="414243at2759"/>
<dbReference type="CDD" id="cd03039">
    <property type="entry name" value="GST_N_Sigma_like"/>
    <property type="match status" value="1"/>
</dbReference>
<evidence type="ECO:0000259" key="5">
    <source>
        <dbReference type="PROSITE" id="PS50404"/>
    </source>
</evidence>
<comment type="catalytic activity">
    <reaction evidence="4">
        <text>RX + glutathione = an S-substituted glutathione + a halide anion + H(+)</text>
        <dbReference type="Rhea" id="RHEA:16437"/>
        <dbReference type="ChEBI" id="CHEBI:15378"/>
        <dbReference type="ChEBI" id="CHEBI:16042"/>
        <dbReference type="ChEBI" id="CHEBI:17792"/>
        <dbReference type="ChEBI" id="CHEBI:57925"/>
        <dbReference type="ChEBI" id="CHEBI:90779"/>
        <dbReference type="EC" id="2.5.1.18"/>
    </reaction>
</comment>
<comment type="similarity">
    <text evidence="3">Belongs to the GST superfamily. Sigma family.</text>
</comment>
<organism evidence="8">
    <name type="scientific">Soboliphyme baturini</name>
    <dbReference type="NCBI Taxonomy" id="241478"/>
    <lineage>
        <taxon>Eukaryota</taxon>
        <taxon>Metazoa</taxon>
        <taxon>Ecdysozoa</taxon>
        <taxon>Nematoda</taxon>
        <taxon>Enoplea</taxon>
        <taxon>Dorylaimia</taxon>
        <taxon>Dioctophymatida</taxon>
        <taxon>Dioctophymatoidea</taxon>
        <taxon>Soboliphymatidae</taxon>
        <taxon>Soboliphyme</taxon>
    </lineage>
</organism>
<name>A0A183IDN0_9BILA</name>
<dbReference type="InterPro" id="IPR004045">
    <property type="entry name" value="Glutathione_S-Trfase_N"/>
</dbReference>
<reference evidence="6 7" key="2">
    <citation type="submission" date="2018-11" db="EMBL/GenBank/DDBJ databases">
        <authorList>
            <consortium name="Pathogen Informatics"/>
        </authorList>
    </citation>
    <scope>NUCLEOTIDE SEQUENCE [LARGE SCALE GENOMIC DNA]</scope>
</reference>
<dbReference type="SFLD" id="SFLDS00019">
    <property type="entry name" value="Glutathione_Transferase_(cytos"/>
    <property type="match status" value="1"/>
</dbReference>
<dbReference type="PANTHER" id="PTHR11571">
    <property type="entry name" value="GLUTATHIONE S-TRANSFERASE"/>
    <property type="match status" value="1"/>
</dbReference>
<dbReference type="InterPro" id="IPR040079">
    <property type="entry name" value="Glutathione_S-Trfase"/>
</dbReference>
<dbReference type="PANTHER" id="PTHR11571:SF224">
    <property type="entry name" value="HEMATOPOIETIC PROSTAGLANDIN D SYNTHASE"/>
    <property type="match status" value="1"/>
</dbReference>
<protein>
    <recommendedName>
        <fullName evidence="1">glutathione transferase</fullName>
        <ecNumber evidence="1">2.5.1.18</ecNumber>
    </recommendedName>
</protein>
<evidence type="ECO:0000256" key="1">
    <source>
        <dbReference type="ARBA" id="ARBA00012452"/>
    </source>
</evidence>
<dbReference type="SUPFAM" id="SSF52833">
    <property type="entry name" value="Thioredoxin-like"/>
    <property type="match status" value="1"/>
</dbReference>
<dbReference type="EC" id="2.5.1.18" evidence="1"/>
<dbReference type="Proteomes" id="UP000270296">
    <property type="component" value="Unassembled WGS sequence"/>
</dbReference>
<accession>A0A183IDN0</accession>
<evidence type="ECO:0000256" key="2">
    <source>
        <dbReference type="ARBA" id="ARBA00022679"/>
    </source>
</evidence>
<dbReference type="WBParaSite" id="SBAD_0000181201-mRNA-1">
    <property type="protein sequence ID" value="SBAD_0000181201-mRNA-1"/>
    <property type="gene ID" value="SBAD_0000181201"/>
</dbReference>
<dbReference type="GO" id="GO:0004364">
    <property type="term" value="F:glutathione transferase activity"/>
    <property type="evidence" value="ECO:0007669"/>
    <property type="project" value="UniProtKB-EC"/>
</dbReference>
<evidence type="ECO:0000313" key="8">
    <source>
        <dbReference type="WBParaSite" id="SBAD_0000181201-mRNA-1"/>
    </source>
</evidence>
<dbReference type="InterPro" id="IPR036249">
    <property type="entry name" value="Thioredoxin-like_sf"/>
</dbReference>
<proteinExistence type="inferred from homology"/>
<gene>
    <name evidence="6" type="ORF">SBAD_LOCUS1724</name>
</gene>
<dbReference type="PROSITE" id="PS50404">
    <property type="entry name" value="GST_NTER"/>
    <property type="match status" value="1"/>
</dbReference>
<evidence type="ECO:0000256" key="3">
    <source>
        <dbReference type="ARBA" id="ARBA00038317"/>
    </source>
</evidence>
<reference evidence="8" key="1">
    <citation type="submission" date="2016-06" db="UniProtKB">
        <authorList>
            <consortium name="WormBaseParasite"/>
        </authorList>
    </citation>
    <scope>IDENTIFICATION</scope>
</reference>
<sequence>MIKEEGLIYFDSKGIGEPIRLILAYAGQQFQDVRLNMDEWLEKKTYTRFGQLPVLEVDGKPLNQSLAILHYLAEIFGKTVRSSAFQRAIYRELLKDFIYPRLEVYDRYLTDSKSGFFGNDKVRNILRLP</sequence>
<evidence type="ECO:0000256" key="4">
    <source>
        <dbReference type="ARBA" id="ARBA00047960"/>
    </source>
</evidence>
<evidence type="ECO:0000313" key="7">
    <source>
        <dbReference type="Proteomes" id="UP000270296"/>
    </source>
</evidence>
<dbReference type="InterPro" id="IPR050213">
    <property type="entry name" value="GST_superfamily"/>
</dbReference>
<keyword evidence="2" id="KW-0808">Transferase</keyword>
<feature type="domain" description="GST N-terminal" evidence="5">
    <location>
        <begin position="3"/>
        <end position="80"/>
    </location>
</feature>
<evidence type="ECO:0000313" key="6">
    <source>
        <dbReference type="EMBL" id="VDO95293.1"/>
    </source>
</evidence>
<dbReference type="GO" id="GO:0006749">
    <property type="term" value="P:glutathione metabolic process"/>
    <property type="evidence" value="ECO:0007669"/>
    <property type="project" value="TreeGrafter"/>
</dbReference>
<keyword evidence="7" id="KW-1185">Reference proteome</keyword>
<dbReference type="EMBL" id="UZAM01006928">
    <property type="protein sequence ID" value="VDO95293.1"/>
    <property type="molecule type" value="Genomic_DNA"/>
</dbReference>
<dbReference type="AlphaFoldDB" id="A0A183IDN0"/>
<dbReference type="Pfam" id="PF02798">
    <property type="entry name" value="GST_N"/>
    <property type="match status" value="1"/>
</dbReference>